<evidence type="ECO:0000256" key="1">
    <source>
        <dbReference type="SAM" id="Coils"/>
    </source>
</evidence>
<sequence length="296" mass="32364">MSCYKNTERTLRLRENKRRNRVRQKEHMVDLERRLREFEQEGIQATIEMQCAAKKVAEENIHLRELLLEIGIDRSTVNDWITRRRSSSDAMDIGQIHCHKIATGNSICNKAKQRDPSSAPLPQPQCSLPCNTACQSGSSPLSDSFPKSAEHSSPTTKDSQIPDRFSSPRRNKSASSSRDGNSIHDAGLPPSEPSTLGEGSSPLPSAPCRLLTRLAANPGSDVSTILAGAESEHKPDSAKGSLPCESAYKLLMRYATSEEKMEALAQSLEEGCVPNSGGGCSVKNEKVSQALLYICL</sequence>
<accession>A0A1L9RCF2</accession>
<keyword evidence="4" id="KW-1185">Reference proteome</keyword>
<organism evidence="3 4">
    <name type="scientific">Aspergillus wentii DTO 134E9</name>
    <dbReference type="NCBI Taxonomy" id="1073089"/>
    <lineage>
        <taxon>Eukaryota</taxon>
        <taxon>Fungi</taxon>
        <taxon>Dikarya</taxon>
        <taxon>Ascomycota</taxon>
        <taxon>Pezizomycotina</taxon>
        <taxon>Eurotiomycetes</taxon>
        <taxon>Eurotiomycetidae</taxon>
        <taxon>Eurotiales</taxon>
        <taxon>Aspergillaceae</taxon>
        <taxon>Aspergillus</taxon>
        <taxon>Aspergillus subgen. Cremei</taxon>
    </lineage>
</organism>
<dbReference type="PANTHER" id="PTHR42070:SF1">
    <property type="entry name" value="FILAMENT ASSOCIATED PROTEIN, PUTATIVE (AFU_ORTHOLOGUE AFUA_8G06630)-RELATED"/>
    <property type="match status" value="1"/>
</dbReference>
<gene>
    <name evidence="3" type="ORF">ASPWEDRAFT_70287</name>
</gene>
<dbReference type="OrthoDB" id="4505928at2759"/>
<reference evidence="4" key="1">
    <citation type="journal article" date="2017" name="Genome Biol.">
        <title>Comparative genomics reveals high biological diversity and specific adaptations in the industrially and medically important fungal genus Aspergillus.</title>
        <authorList>
            <person name="de Vries R.P."/>
            <person name="Riley R."/>
            <person name="Wiebenga A."/>
            <person name="Aguilar-Osorio G."/>
            <person name="Amillis S."/>
            <person name="Uchima C.A."/>
            <person name="Anderluh G."/>
            <person name="Asadollahi M."/>
            <person name="Askin M."/>
            <person name="Barry K."/>
            <person name="Battaglia E."/>
            <person name="Bayram O."/>
            <person name="Benocci T."/>
            <person name="Braus-Stromeyer S.A."/>
            <person name="Caldana C."/>
            <person name="Canovas D."/>
            <person name="Cerqueira G.C."/>
            <person name="Chen F."/>
            <person name="Chen W."/>
            <person name="Choi C."/>
            <person name="Clum A."/>
            <person name="Dos Santos R.A."/>
            <person name="Damasio A.R."/>
            <person name="Diallinas G."/>
            <person name="Emri T."/>
            <person name="Fekete E."/>
            <person name="Flipphi M."/>
            <person name="Freyberg S."/>
            <person name="Gallo A."/>
            <person name="Gournas C."/>
            <person name="Habgood R."/>
            <person name="Hainaut M."/>
            <person name="Harispe M.L."/>
            <person name="Henrissat B."/>
            <person name="Hilden K.S."/>
            <person name="Hope R."/>
            <person name="Hossain A."/>
            <person name="Karabika E."/>
            <person name="Karaffa L."/>
            <person name="Karanyi Z."/>
            <person name="Krasevec N."/>
            <person name="Kuo A."/>
            <person name="Kusch H."/>
            <person name="LaButti K."/>
            <person name="Lagendijk E.L."/>
            <person name="Lapidus A."/>
            <person name="Levasseur A."/>
            <person name="Lindquist E."/>
            <person name="Lipzen A."/>
            <person name="Logrieco A.F."/>
            <person name="MacCabe A."/>
            <person name="Maekelae M.R."/>
            <person name="Malavazi I."/>
            <person name="Melin P."/>
            <person name="Meyer V."/>
            <person name="Mielnichuk N."/>
            <person name="Miskei M."/>
            <person name="Molnar A.P."/>
            <person name="Mule G."/>
            <person name="Ngan C.Y."/>
            <person name="Orejas M."/>
            <person name="Orosz E."/>
            <person name="Ouedraogo J.P."/>
            <person name="Overkamp K.M."/>
            <person name="Park H.-S."/>
            <person name="Perrone G."/>
            <person name="Piumi F."/>
            <person name="Punt P.J."/>
            <person name="Ram A.F."/>
            <person name="Ramon A."/>
            <person name="Rauscher S."/>
            <person name="Record E."/>
            <person name="Riano-Pachon D.M."/>
            <person name="Robert V."/>
            <person name="Roehrig J."/>
            <person name="Ruller R."/>
            <person name="Salamov A."/>
            <person name="Salih N.S."/>
            <person name="Samson R.A."/>
            <person name="Sandor E."/>
            <person name="Sanguinetti M."/>
            <person name="Schuetze T."/>
            <person name="Sepcic K."/>
            <person name="Shelest E."/>
            <person name="Sherlock G."/>
            <person name="Sophianopoulou V."/>
            <person name="Squina F.M."/>
            <person name="Sun H."/>
            <person name="Susca A."/>
            <person name="Todd R.B."/>
            <person name="Tsang A."/>
            <person name="Unkles S.E."/>
            <person name="van de Wiele N."/>
            <person name="van Rossen-Uffink D."/>
            <person name="Oliveira J.V."/>
            <person name="Vesth T.C."/>
            <person name="Visser J."/>
            <person name="Yu J.-H."/>
            <person name="Zhou M."/>
            <person name="Andersen M.R."/>
            <person name="Archer D.B."/>
            <person name="Baker S.E."/>
            <person name="Benoit I."/>
            <person name="Brakhage A.A."/>
            <person name="Braus G.H."/>
            <person name="Fischer R."/>
            <person name="Frisvad J.C."/>
            <person name="Goldman G.H."/>
            <person name="Houbraken J."/>
            <person name="Oakley B."/>
            <person name="Pocsi I."/>
            <person name="Scazzocchio C."/>
            <person name="Seiboth B."/>
            <person name="vanKuyk P.A."/>
            <person name="Wortman J."/>
            <person name="Dyer P.S."/>
            <person name="Grigoriev I.V."/>
        </authorList>
    </citation>
    <scope>NUCLEOTIDE SEQUENCE [LARGE SCALE GENOMIC DNA]</scope>
    <source>
        <strain evidence="4">DTO 134E9</strain>
    </source>
</reference>
<keyword evidence="1" id="KW-0175">Coiled coil</keyword>
<dbReference type="EMBL" id="KV878214">
    <property type="protein sequence ID" value="OJJ32592.1"/>
    <property type="molecule type" value="Genomic_DNA"/>
</dbReference>
<dbReference type="STRING" id="1073089.A0A1L9RCF2"/>
<protein>
    <recommendedName>
        <fullName evidence="5">BZIP domain-containing protein</fullName>
    </recommendedName>
</protein>
<dbReference type="AlphaFoldDB" id="A0A1L9RCF2"/>
<proteinExistence type="predicted"/>
<evidence type="ECO:0000313" key="3">
    <source>
        <dbReference type="EMBL" id="OJJ32592.1"/>
    </source>
</evidence>
<dbReference type="GeneID" id="63754964"/>
<dbReference type="CDD" id="cd14688">
    <property type="entry name" value="bZIP_YAP"/>
    <property type="match status" value="1"/>
</dbReference>
<dbReference type="VEuPathDB" id="FungiDB:ASPWEDRAFT_70287"/>
<evidence type="ECO:0000256" key="2">
    <source>
        <dbReference type="SAM" id="MobiDB-lite"/>
    </source>
</evidence>
<evidence type="ECO:0008006" key="5">
    <source>
        <dbReference type="Google" id="ProtNLM"/>
    </source>
</evidence>
<feature type="coiled-coil region" evidence="1">
    <location>
        <begin position="14"/>
        <end position="48"/>
    </location>
</feature>
<dbReference type="Proteomes" id="UP000184383">
    <property type="component" value="Unassembled WGS sequence"/>
</dbReference>
<name>A0A1L9RCF2_ASPWE</name>
<feature type="region of interest" description="Disordered" evidence="2">
    <location>
        <begin position="139"/>
        <end position="203"/>
    </location>
</feature>
<evidence type="ECO:0000313" key="4">
    <source>
        <dbReference type="Proteomes" id="UP000184383"/>
    </source>
</evidence>
<dbReference type="RefSeq" id="XP_040686269.1">
    <property type="nucleotide sequence ID" value="XM_040839116.1"/>
</dbReference>
<dbReference type="PANTHER" id="PTHR42070">
    <property type="entry name" value="FILAMENT ASSOCIATED PROTEIN, PUTATIVE (AFU_ORTHOLOGUE AFUA_8G06630)-RELATED"/>
    <property type="match status" value="1"/>
</dbReference>